<protein>
    <submittedName>
        <fullName evidence="2">Uncharacterized protein</fullName>
    </submittedName>
</protein>
<sequence>MENITTGHWIFAGIFMFVFIGYLVWSYRKDLKLHKLHYNGSIYVLIGIILILFLFYIFKRIL</sequence>
<organism evidence="2 3">
    <name type="scientific">Croceimicrobium hydrocarbonivorans</name>
    <dbReference type="NCBI Taxonomy" id="2761580"/>
    <lineage>
        <taxon>Bacteria</taxon>
        <taxon>Pseudomonadati</taxon>
        <taxon>Bacteroidota</taxon>
        <taxon>Flavobacteriia</taxon>
        <taxon>Flavobacteriales</taxon>
        <taxon>Owenweeksiaceae</taxon>
        <taxon>Croceimicrobium</taxon>
    </lineage>
</organism>
<keyword evidence="1" id="KW-0472">Membrane</keyword>
<dbReference type="AlphaFoldDB" id="A0A7H0VEK4"/>
<dbReference type="RefSeq" id="WP_210758687.1">
    <property type="nucleotide sequence ID" value="NZ_CP060139.1"/>
</dbReference>
<feature type="transmembrane region" description="Helical" evidence="1">
    <location>
        <begin position="37"/>
        <end position="58"/>
    </location>
</feature>
<keyword evidence="1" id="KW-1133">Transmembrane helix</keyword>
<dbReference type="EMBL" id="CP060139">
    <property type="protein sequence ID" value="QNR24152.1"/>
    <property type="molecule type" value="Genomic_DNA"/>
</dbReference>
<gene>
    <name evidence="2" type="ORF">H4K34_17545</name>
</gene>
<proteinExistence type="predicted"/>
<dbReference type="Proteomes" id="UP000516305">
    <property type="component" value="Chromosome"/>
</dbReference>
<dbReference type="KEGG" id="chyd:H4K34_17545"/>
<evidence type="ECO:0000256" key="1">
    <source>
        <dbReference type="SAM" id="Phobius"/>
    </source>
</evidence>
<feature type="transmembrane region" description="Helical" evidence="1">
    <location>
        <begin position="6"/>
        <end position="25"/>
    </location>
</feature>
<accession>A0A7H0VEK4</accession>
<evidence type="ECO:0000313" key="2">
    <source>
        <dbReference type="EMBL" id="QNR24152.1"/>
    </source>
</evidence>
<reference evidence="2 3" key="1">
    <citation type="submission" date="2020-08" db="EMBL/GenBank/DDBJ databases">
        <title>Croceimicrobium hydrocarbonivorans gen. nov., sp. nov., a novel marine bacterium isolated from a bacterial consortium that degrades polyethylene terephthalate.</title>
        <authorList>
            <person name="Liu R."/>
        </authorList>
    </citation>
    <scope>NUCLEOTIDE SEQUENCE [LARGE SCALE GENOMIC DNA]</scope>
    <source>
        <strain evidence="2 3">A20-9</strain>
    </source>
</reference>
<keyword evidence="1" id="KW-0812">Transmembrane</keyword>
<evidence type="ECO:0000313" key="3">
    <source>
        <dbReference type="Proteomes" id="UP000516305"/>
    </source>
</evidence>
<name>A0A7H0VEK4_9FLAO</name>
<keyword evidence="3" id="KW-1185">Reference proteome</keyword>